<reference evidence="8" key="1">
    <citation type="submission" date="2013-12" db="EMBL/GenBank/DDBJ databases">
        <authorList>
            <person name="Aslett M."/>
        </authorList>
    </citation>
    <scope>NUCLEOTIDE SEQUENCE [LARGE SCALE GENOMIC DNA]</scope>
    <source>
        <strain evidence="8">Lindley</strain>
    </source>
</reference>
<name>A0A183C7B1_GLOPA</name>
<dbReference type="GO" id="GO:0016020">
    <property type="term" value="C:membrane"/>
    <property type="evidence" value="ECO:0007669"/>
    <property type="project" value="UniProtKB-SubCell"/>
</dbReference>
<feature type="region of interest" description="Disordered" evidence="7">
    <location>
        <begin position="483"/>
        <end position="503"/>
    </location>
</feature>
<proteinExistence type="inferred from homology"/>
<comment type="subcellular location">
    <subcellularLocation>
        <location evidence="6">Membrane</location>
        <topology evidence="6">Single-pass membrane protein</topology>
    </subcellularLocation>
</comment>
<dbReference type="Proteomes" id="UP000050741">
    <property type="component" value="Unassembled WGS sequence"/>
</dbReference>
<keyword evidence="2 5" id="KW-0328">Glycosyltransferase</keyword>
<evidence type="ECO:0000313" key="9">
    <source>
        <dbReference type="WBParaSite" id="GPLIN_000875700"/>
    </source>
</evidence>
<dbReference type="PROSITE" id="PS00375">
    <property type="entry name" value="UDPGT"/>
    <property type="match status" value="1"/>
</dbReference>
<reference evidence="9" key="3">
    <citation type="submission" date="2016-06" db="UniProtKB">
        <authorList>
            <consortium name="WormBaseParasite"/>
        </authorList>
    </citation>
    <scope>IDENTIFICATION</scope>
</reference>
<comment type="similarity">
    <text evidence="1 5">Belongs to the UDP-glycosyltransferase family.</text>
</comment>
<keyword evidence="8" id="KW-1185">Reference proteome</keyword>
<evidence type="ECO:0000256" key="1">
    <source>
        <dbReference type="ARBA" id="ARBA00009995"/>
    </source>
</evidence>
<protein>
    <recommendedName>
        <fullName evidence="6">UDP-glucuronosyltransferase</fullName>
        <ecNumber evidence="6">2.4.1.17</ecNumber>
    </recommendedName>
</protein>
<evidence type="ECO:0000256" key="7">
    <source>
        <dbReference type="SAM" id="MobiDB-lite"/>
    </source>
</evidence>
<accession>A0A183C7B1</accession>
<evidence type="ECO:0000256" key="3">
    <source>
        <dbReference type="ARBA" id="ARBA00022679"/>
    </source>
</evidence>
<dbReference type="Gene3D" id="3.40.50.2000">
    <property type="entry name" value="Glycogen Phosphorylase B"/>
    <property type="match status" value="1"/>
</dbReference>
<dbReference type="InterPro" id="IPR002213">
    <property type="entry name" value="UDP_glucos_trans"/>
</dbReference>
<evidence type="ECO:0000256" key="2">
    <source>
        <dbReference type="ARBA" id="ARBA00022676"/>
    </source>
</evidence>
<dbReference type="PANTHER" id="PTHR48043">
    <property type="entry name" value="EG:EG0003.4 PROTEIN-RELATED"/>
    <property type="match status" value="1"/>
</dbReference>
<dbReference type="InterPro" id="IPR035595">
    <property type="entry name" value="UDP_glycos_trans_CS"/>
</dbReference>
<keyword evidence="3 5" id="KW-0808">Transferase</keyword>
<dbReference type="WBParaSite" id="GPLIN_000875700">
    <property type="protein sequence ID" value="GPLIN_000875700"/>
    <property type="gene ID" value="GPLIN_000875700"/>
</dbReference>
<comment type="catalytic activity">
    <reaction evidence="4 6">
        <text>glucuronate acceptor + UDP-alpha-D-glucuronate = acceptor beta-D-glucuronoside + UDP + H(+)</text>
        <dbReference type="Rhea" id="RHEA:21032"/>
        <dbReference type="ChEBI" id="CHEBI:15378"/>
        <dbReference type="ChEBI" id="CHEBI:58052"/>
        <dbReference type="ChEBI" id="CHEBI:58223"/>
        <dbReference type="ChEBI" id="CHEBI:132367"/>
        <dbReference type="ChEBI" id="CHEBI:132368"/>
        <dbReference type="EC" id="2.4.1.17"/>
    </reaction>
</comment>
<organism evidence="8 9">
    <name type="scientific">Globodera pallida</name>
    <name type="common">Potato cyst nematode worm</name>
    <name type="synonym">Heterodera pallida</name>
    <dbReference type="NCBI Taxonomy" id="36090"/>
    <lineage>
        <taxon>Eukaryota</taxon>
        <taxon>Metazoa</taxon>
        <taxon>Ecdysozoa</taxon>
        <taxon>Nematoda</taxon>
        <taxon>Chromadorea</taxon>
        <taxon>Rhabditida</taxon>
        <taxon>Tylenchina</taxon>
        <taxon>Tylenchomorpha</taxon>
        <taxon>Tylenchoidea</taxon>
        <taxon>Heteroderidae</taxon>
        <taxon>Heteroderinae</taxon>
        <taxon>Globodera</taxon>
    </lineage>
</organism>
<reference evidence="8" key="2">
    <citation type="submission" date="2014-05" db="EMBL/GenBank/DDBJ databases">
        <title>The genome and life-stage specific transcriptomes of Globodera pallida elucidate key aspects of plant parasitism by a cyst nematode.</title>
        <authorList>
            <person name="Cotton J.A."/>
            <person name="Lilley C.J."/>
            <person name="Jones L.M."/>
            <person name="Kikuchi T."/>
            <person name="Reid A.J."/>
            <person name="Thorpe P."/>
            <person name="Tsai I.J."/>
            <person name="Beasley H."/>
            <person name="Blok V."/>
            <person name="Cock P.J.A."/>
            <person name="Van den Akker S.E."/>
            <person name="Holroyd N."/>
            <person name="Hunt M."/>
            <person name="Mantelin S."/>
            <person name="Naghra H."/>
            <person name="Pain A."/>
            <person name="Palomares-Rius J.E."/>
            <person name="Zarowiecki M."/>
            <person name="Berriman M."/>
            <person name="Jones J.T."/>
            <person name="Urwin P.E."/>
        </authorList>
    </citation>
    <scope>NUCLEOTIDE SEQUENCE [LARGE SCALE GENOMIC DNA]</scope>
    <source>
        <strain evidence="8">Lindley</strain>
    </source>
</reference>
<dbReference type="EC" id="2.4.1.17" evidence="6"/>
<dbReference type="CDD" id="cd03784">
    <property type="entry name" value="GT1_Gtf-like"/>
    <property type="match status" value="1"/>
</dbReference>
<dbReference type="GO" id="GO:0015020">
    <property type="term" value="F:glucuronosyltransferase activity"/>
    <property type="evidence" value="ECO:0007669"/>
    <property type="project" value="UniProtKB-EC"/>
</dbReference>
<evidence type="ECO:0000256" key="4">
    <source>
        <dbReference type="ARBA" id="ARBA00047475"/>
    </source>
</evidence>
<dbReference type="AlphaFoldDB" id="A0A183C7B1"/>
<dbReference type="InterPro" id="IPR050271">
    <property type="entry name" value="UDP-glycosyltransferase"/>
</dbReference>
<evidence type="ECO:0000256" key="5">
    <source>
        <dbReference type="RuleBase" id="RU003718"/>
    </source>
</evidence>
<dbReference type="PANTHER" id="PTHR48043:SF5">
    <property type="entry name" value="UDP-GLUCURONOSYLTRANSFERASE UGT-58-RELATED"/>
    <property type="match status" value="1"/>
</dbReference>
<evidence type="ECO:0000313" key="8">
    <source>
        <dbReference type="Proteomes" id="UP000050741"/>
    </source>
</evidence>
<dbReference type="Pfam" id="PF00201">
    <property type="entry name" value="UDPGT"/>
    <property type="match status" value="1"/>
</dbReference>
<sequence>MATAKRNCSVHTLHTNKSGIQRLIVSLILTLLLFARPSDSANVLISPSWLNPVHRFIQRELAAELLRRNHSVTWLEYGISPHSIPLPKGVEEVFLRVQNAPKTAALRNQVGQVQLTSDDQLWREDFWHPVEKAGGWLAGLELCERVLEQPEHRKIFEKLLEKPFAVFQLRLTDELSFWERSYNLLAHLRELYIHQHIVLRRLDKLFQKHFPGKVPDSFALERNASINFVNNPPIFDFARPYMPRVNFVGGLHCKNQTMTMNRNLLQFVNASSDQKGFILITGGFSIKWSKAPSEVVENLVGAIREIPDISFVWQYNGPALKDPPKNLFTAEWLPQQKLLAHSKCRAHLSHGGVNSVVESVWHGVPIIGWPLTSNGRDNLLRITARQAGLMLDRKKPPKQHFISAFHRIYIKHYKEEMLIFQDMVIDVPYTELNHSAFWVEFIIRHQEVPHARSGADDLNIFQMLFRLIIHVIKLPFAAGQRTNQEKSDERKKLTKDPAAKKRD</sequence>
<dbReference type="SUPFAM" id="SSF53756">
    <property type="entry name" value="UDP-Glycosyltransferase/glycogen phosphorylase"/>
    <property type="match status" value="1"/>
</dbReference>
<evidence type="ECO:0000256" key="6">
    <source>
        <dbReference type="RuleBase" id="RU362059"/>
    </source>
</evidence>